<evidence type="ECO:0000256" key="2">
    <source>
        <dbReference type="ARBA" id="ARBA00022723"/>
    </source>
</evidence>
<keyword evidence="2" id="KW-0479">Metal-binding</keyword>
<dbReference type="InterPro" id="IPR040442">
    <property type="entry name" value="Pyrv_kinase-like_dom_sf"/>
</dbReference>
<dbReference type="Pfam" id="PF03328">
    <property type="entry name" value="HpcH_HpaI"/>
    <property type="match status" value="1"/>
</dbReference>
<dbReference type="GO" id="GO:0005737">
    <property type="term" value="C:cytoplasm"/>
    <property type="evidence" value="ECO:0007669"/>
    <property type="project" value="TreeGrafter"/>
</dbReference>
<feature type="domain" description="HpcH/HpaI aldolase/citrate lyase" evidence="4">
    <location>
        <begin position="22"/>
        <end position="240"/>
    </location>
</feature>
<dbReference type="EMBL" id="UINC01010159">
    <property type="protein sequence ID" value="SVA45302.1"/>
    <property type="molecule type" value="Genomic_DNA"/>
</dbReference>
<dbReference type="GO" id="GO:0046872">
    <property type="term" value="F:metal ion binding"/>
    <property type="evidence" value="ECO:0007669"/>
    <property type="project" value="UniProtKB-KW"/>
</dbReference>
<dbReference type="InterPro" id="IPR005000">
    <property type="entry name" value="Aldolase/citrate-lyase_domain"/>
</dbReference>
<dbReference type="InterPro" id="IPR050251">
    <property type="entry name" value="HpcH-HpaI_aldolase"/>
</dbReference>
<dbReference type="InterPro" id="IPR015813">
    <property type="entry name" value="Pyrv/PenolPyrv_kinase-like_dom"/>
</dbReference>
<dbReference type="PANTHER" id="PTHR30502:SF0">
    <property type="entry name" value="PHOSPHOENOLPYRUVATE CARBOXYLASE FAMILY PROTEIN"/>
    <property type="match status" value="1"/>
</dbReference>
<comment type="similarity">
    <text evidence="1">Belongs to the HpcH/HpaI aldolase family.</text>
</comment>
<reference evidence="5" key="1">
    <citation type="submission" date="2018-05" db="EMBL/GenBank/DDBJ databases">
        <authorList>
            <person name="Lanie J.A."/>
            <person name="Ng W.-L."/>
            <person name="Kazmierczak K.M."/>
            <person name="Andrzejewski T.M."/>
            <person name="Davidsen T.M."/>
            <person name="Wayne K.J."/>
            <person name="Tettelin H."/>
            <person name="Glass J.I."/>
            <person name="Rusch D."/>
            <person name="Podicherti R."/>
            <person name="Tsui H.-C.T."/>
            <person name="Winkler M.E."/>
        </authorList>
    </citation>
    <scope>NUCLEOTIDE SEQUENCE</scope>
</reference>
<protein>
    <recommendedName>
        <fullName evidence="4">HpcH/HpaI aldolase/citrate lyase domain-containing protein</fullName>
    </recommendedName>
</protein>
<accession>A0A381VYL0</accession>
<keyword evidence="3" id="KW-0456">Lyase</keyword>
<dbReference type="AlphaFoldDB" id="A0A381VYL0"/>
<dbReference type="Gene3D" id="3.20.20.60">
    <property type="entry name" value="Phosphoenolpyruvate-binding domains"/>
    <property type="match status" value="1"/>
</dbReference>
<gene>
    <name evidence="5" type="ORF">METZ01_LOCUS98156</name>
</gene>
<evidence type="ECO:0000313" key="5">
    <source>
        <dbReference type="EMBL" id="SVA45302.1"/>
    </source>
</evidence>
<evidence type="ECO:0000259" key="4">
    <source>
        <dbReference type="Pfam" id="PF03328"/>
    </source>
</evidence>
<name>A0A381VYL0_9ZZZZ</name>
<dbReference type="SUPFAM" id="SSF51621">
    <property type="entry name" value="Phosphoenolpyruvate/pyruvate domain"/>
    <property type="match status" value="1"/>
</dbReference>
<dbReference type="PANTHER" id="PTHR30502">
    <property type="entry name" value="2-KETO-3-DEOXY-L-RHAMNONATE ALDOLASE"/>
    <property type="match status" value="1"/>
</dbReference>
<dbReference type="GO" id="GO:0016832">
    <property type="term" value="F:aldehyde-lyase activity"/>
    <property type="evidence" value="ECO:0007669"/>
    <property type="project" value="TreeGrafter"/>
</dbReference>
<evidence type="ECO:0000256" key="1">
    <source>
        <dbReference type="ARBA" id="ARBA00005568"/>
    </source>
</evidence>
<evidence type="ECO:0000256" key="3">
    <source>
        <dbReference type="ARBA" id="ARBA00023239"/>
    </source>
</evidence>
<sequence>MNRRDNIKKIRNLLATNNFSIGSWLQIPHSSVAEILGNSGYDWVAVDLEHGSIGIEQLPDLFRALELGGTLPLARLAQGGSKDCQQVLDAGAGGVIVPMIENAGQLTLIRDACRWPPAGKRGVGFSRANLFGKYFESYSKESQNPLLVAMIESVHAVDNLVEILLVEGLDAILVGPYDLSASMGIVAQFDHPKFKEMMNKIRLQCSATKIACGVHVVKPSREELQERINEGDRFLAYSADSVFLNYYSERPNIVFKNG</sequence>
<proteinExistence type="inferred from homology"/>
<organism evidence="5">
    <name type="scientific">marine metagenome</name>
    <dbReference type="NCBI Taxonomy" id="408172"/>
    <lineage>
        <taxon>unclassified sequences</taxon>
        <taxon>metagenomes</taxon>
        <taxon>ecological metagenomes</taxon>
    </lineage>
</organism>